<evidence type="ECO:0000256" key="8">
    <source>
        <dbReference type="ARBA" id="ARBA00022833"/>
    </source>
</evidence>
<dbReference type="PROSITE" id="PS50172">
    <property type="entry name" value="BRCT"/>
    <property type="match status" value="1"/>
</dbReference>
<dbReference type="SUPFAM" id="SSF50249">
    <property type="entry name" value="Nucleic acid-binding proteins"/>
    <property type="match status" value="1"/>
</dbReference>
<evidence type="ECO:0000256" key="1">
    <source>
        <dbReference type="ARBA" id="ARBA00004067"/>
    </source>
</evidence>
<keyword evidence="9 14" id="KW-0460">Magnesium</keyword>
<dbReference type="CDD" id="cd17748">
    <property type="entry name" value="BRCT_DNA_ligase_like"/>
    <property type="match status" value="1"/>
</dbReference>
<keyword evidence="19" id="KW-1185">Reference proteome</keyword>
<comment type="similarity">
    <text evidence="13 14">Belongs to the NAD-dependent DNA ligase family. LigA subfamily.</text>
</comment>
<dbReference type="FunFam" id="2.40.50.140:FF:000012">
    <property type="entry name" value="DNA ligase"/>
    <property type="match status" value="1"/>
</dbReference>
<dbReference type="PANTHER" id="PTHR23389:SF9">
    <property type="entry name" value="DNA LIGASE"/>
    <property type="match status" value="1"/>
</dbReference>
<feature type="binding site" evidence="14">
    <location>
        <position position="202"/>
    </location>
    <ligand>
        <name>NAD(+)</name>
        <dbReference type="ChEBI" id="CHEBI:57540"/>
    </ligand>
</feature>
<dbReference type="Gene3D" id="3.40.50.10190">
    <property type="entry name" value="BRCT domain"/>
    <property type="match status" value="1"/>
</dbReference>
<feature type="binding site" evidence="14">
    <location>
        <position position="143"/>
    </location>
    <ligand>
        <name>NAD(+)</name>
        <dbReference type="ChEBI" id="CHEBI:57540"/>
    </ligand>
</feature>
<dbReference type="InterPro" id="IPR004150">
    <property type="entry name" value="NAD_DNA_ligase_OB"/>
</dbReference>
<dbReference type="GO" id="GO:0046872">
    <property type="term" value="F:metal ion binding"/>
    <property type="evidence" value="ECO:0007669"/>
    <property type="project" value="UniProtKB-KW"/>
</dbReference>
<dbReference type="Pfam" id="PF03120">
    <property type="entry name" value="OB_DNA_ligase"/>
    <property type="match status" value="1"/>
</dbReference>
<dbReference type="PIRSF" id="PIRSF001604">
    <property type="entry name" value="LigA"/>
    <property type="match status" value="1"/>
</dbReference>
<dbReference type="InParanoid" id="A0A259TX34"/>
<evidence type="ECO:0000256" key="3">
    <source>
        <dbReference type="ARBA" id="ARBA00013308"/>
    </source>
</evidence>
<dbReference type="GO" id="GO:0003677">
    <property type="term" value="F:DNA binding"/>
    <property type="evidence" value="ECO:0007669"/>
    <property type="project" value="InterPro"/>
</dbReference>
<dbReference type="EMBL" id="MQWB01000001">
    <property type="protein sequence ID" value="OZC02325.1"/>
    <property type="molecule type" value="Genomic_DNA"/>
</dbReference>
<evidence type="ECO:0000256" key="13">
    <source>
        <dbReference type="ARBA" id="ARBA00060881"/>
    </source>
</evidence>
<dbReference type="PROSITE" id="PS01055">
    <property type="entry name" value="DNA_LIGASE_N1"/>
    <property type="match status" value="1"/>
</dbReference>
<gene>
    <name evidence="14" type="primary">ligA</name>
    <name evidence="18" type="ORF">BSZ36_04640</name>
</gene>
<dbReference type="GO" id="GO:0006281">
    <property type="term" value="P:DNA repair"/>
    <property type="evidence" value="ECO:0007669"/>
    <property type="project" value="UniProtKB-KW"/>
</dbReference>
<dbReference type="Gene3D" id="2.40.50.140">
    <property type="entry name" value="Nucleic acid-binding proteins"/>
    <property type="match status" value="1"/>
</dbReference>
<dbReference type="InterPro" id="IPR013839">
    <property type="entry name" value="DNAligase_adenylation"/>
</dbReference>
<organism evidence="18 19">
    <name type="scientific">Rubricoccus marinus</name>
    <dbReference type="NCBI Taxonomy" id="716817"/>
    <lineage>
        <taxon>Bacteria</taxon>
        <taxon>Pseudomonadati</taxon>
        <taxon>Rhodothermota</taxon>
        <taxon>Rhodothermia</taxon>
        <taxon>Rhodothermales</taxon>
        <taxon>Rubricoccaceae</taxon>
        <taxon>Rubricoccus</taxon>
    </lineage>
</organism>
<dbReference type="InterPro" id="IPR001357">
    <property type="entry name" value="BRCT_dom"/>
</dbReference>
<dbReference type="NCBIfam" id="NF005932">
    <property type="entry name" value="PRK07956.1"/>
    <property type="match status" value="1"/>
</dbReference>
<keyword evidence="14" id="KW-0464">Manganese</keyword>
<dbReference type="SUPFAM" id="SSF47781">
    <property type="entry name" value="RuvA domain 2-like"/>
    <property type="match status" value="1"/>
</dbReference>
<dbReference type="Proteomes" id="UP000216446">
    <property type="component" value="Unassembled WGS sequence"/>
</dbReference>
<dbReference type="EC" id="6.5.1.2" evidence="2 14"/>
<dbReference type="Pfam" id="PF12826">
    <property type="entry name" value="HHH_2"/>
    <property type="match status" value="1"/>
</dbReference>
<reference evidence="18 19" key="1">
    <citation type="submission" date="2016-11" db="EMBL/GenBank/DDBJ databases">
        <title>Study of marine rhodopsin-containing bacteria.</title>
        <authorList>
            <person name="Yoshizawa S."/>
            <person name="Kumagai Y."/>
            <person name="Kogure K."/>
        </authorList>
    </citation>
    <scope>NUCLEOTIDE SEQUENCE [LARGE SCALE GENOMIC DNA]</scope>
    <source>
        <strain evidence="18 19">SG-29</strain>
    </source>
</reference>
<feature type="binding site" evidence="14">
    <location>
        <position position="457"/>
    </location>
    <ligand>
        <name>Zn(2+)</name>
        <dbReference type="ChEBI" id="CHEBI:29105"/>
    </ligand>
</feature>
<dbReference type="Pfam" id="PF14520">
    <property type="entry name" value="HHH_5"/>
    <property type="match status" value="1"/>
</dbReference>
<feature type="binding site" evidence="14">
    <location>
        <position position="442"/>
    </location>
    <ligand>
        <name>Zn(2+)</name>
        <dbReference type="ChEBI" id="CHEBI:29105"/>
    </ligand>
</feature>
<evidence type="ECO:0000259" key="17">
    <source>
        <dbReference type="PROSITE" id="PS50172"/>
    </source>
</evidence>
<dbReference type="Pfam" id="PF00533">
    <property type="entry name" value="BRCT"/>
    <property type="match status" value="1"/>
</dbReference>
<proteinExistence type="inferred from homology"/>
<evidence type="ECO:0000256" key="2">
    <source>
        <dbReference type="ARBA" id="ARBA00012722"/>
    </source>
</evidence>
<dbReference type="InterPro" id="IPR012340">
    <property type="entry name" value="NA-bd_OB-fold"/>
</dbReference>
<dbReference type="InterPro" id="IPR033136">
    <property type="entry name" value="DNA_ligase_CS"/>
</dbReference>
<protein>
    <recommendedName>
        <fullName evidence="3 14">DNA ligase</fullName>
        <ecNumber evidence="2 14">6.5.1.2</ecNumber>
    </recommendedName>
    <alternativeName>
        <fullName evidence="14">Polydeoxyribonucleotide synthase [NAD(+)]</fullName>
    </alternativeName>
</protein>
<dbReference type="PANTHER" id="PTHR23389">
    <property type="entry name" value="CHROMOSOME TRANSMISSION FIDELITY FACTOR 18"/>
    <property type="match status" value="1"/>
</dbReference>
<evidence type="ECO:0000256" key="12">
    <source>
        <dbReference type="ARBA" id="ARBA00034005"/>
    </source>
</evidence>
<dbReference type="InterPro" id="IPR004149">
    <property type="entry name" value="Znf_DNAligase_C4"/>
</dbReference>
<dbReference type="GO" id="GO:0006260">
    <property type="term" value="P:DNA replication"/>
    <property type="evidence" value="ECO:0007669"/>
    <property type="project" value="UniProtKB-KW"/>
</dbReference>
<dbReference type="InterPro" id="IPR010994">
    <property type="entry name" value="RuvA_2-like"/>
</dbReference>
<dbReference type="AlphaFoldDB" id="A0A259TX34"/>
<name>A0A259TX34_9BACT</name>
<evidence type="ECO:0000256" key="15">
    <source>
        <dbReference type="RuleBase" id="RU000618"/>
    </source>
</evidence>
<evidence type="ECO:0000256" key="5">
    <source>
        <dbReference type="ARBA" id="ARBA00022705"/>
    </source>
</evidence>
<dbReference type="Pfam" id="PF01653">
    <property type="entry name" value="DNA_ligase_aden"/>
    <property type="match status" value="1"/>
</dbReference>
<keyword evidence="4 14" id="KW-0436">Ligase</keyword>
<dbReference type="SUPFAM" id="SSF52113">
    <property type="entry name" value="BRCT domain"/>
    <property type="match status" value="1"/>
</dbReference>
<dbReference type="PROSITE" id="PS01056">
    <property type="entry name" value="DNA_LIGASE_N2"/>
    <property type="match status" value="1"/>
</dbReference>
<dbReference type="OrthoDB" id="9759736at2"/>
<dbReference type="Gene3D" id="1.10.150.20">
    <property type="entry name" value="5' to 3' exonuclease, C-terminal subdomain"/>
    <property type="match status" value="2"/>
</dbReference>
<feature type="domain" description="BRCT" evidence="17">
    <location>
        <begin position="625"/>
        <end position="694"/>
    </location>
</feature>
<dbReference type="Gene3D" id="1.10.287.610">
    <property type="entry name" value="Helix hairpin bin"/>
    <property type="match status" value="1"/>
</dbReference>
<dbReference type="InterPro" id="IPR018239">
    <property type="entry name" value="DNA_ligase_AS"/>
</dbReference>
<feature type="binding site" evidence="14">
    <location>
        <begin position="107"/>
        <end position="108"/>
    </location>
    <ligand>
        <name>NAD(+)</name>
        <dbReference type="ChEBI" id="CHEBI:57540"/>
    </ligand>
</feature>
<evidence type="ECO:0000256" key="16">
    <source>
        <dbReference type="SAM" id="MobiDB-lite"/>
    </source>
</evidence>
<dbReference type="InterPro" id="IPR001679">
    <property type="entry name" value="DNA_ligase"/>
</dbReference>
<dbReference type="InterPro" id="IPR003583">
    <property type="entry name" value="Hlx-hairpin-Hlx_DNA-bd_motif"/>
</dbReference>
<feature type="active site" description="N6-AMP-lysine intermediate" evidence="14">
    <location>
        <position position="145"/>
    </location>
</feature>
<comment type="caution">
    <text evidence="18">The sequence shown here is derived from an EMBL/GenBank/DDBJ whole genome shotgun (WGS) entry which is preliminary data.</text>
</comment>
<feature type="binding site" evidence="14">
    <location>
        <position position="439"/>
    </location>
    <ligand>
        <name>Zn(2+)</name>
        <dbReference type="ChEBI" id="CHEBI:29105"/>
    </ligand>
</feature>
<dbReference type="SMART" id="SM00278">
    <property type="entry name" value="HhH1"/>
    <property type="match status" value="3"/>
</dbReference>
<comment type="cofactor">
    <cofactor evidence="14">
        <name>Mg(2+)</name>
        <dbReference type="ChEBI" id="CHEBI:18420"/>
    </cofactor>
    <cofactor evidence="14">
        <name>Mn(2+)</name>
        <dbReference type="ChEBI" id="CHEBI:29035"/>
    </cofactor>
</comment>
<dbReference type="SUPFAM" id="SSF56091">
    <property type="entry name" value="DNA ligase/mRNA capping enzyme, catalytic domain"/>
    <property type="match status" value="1"/>
</dbReference>
<feature type="binding site" evidence="14">
    <location>
        <begin position="58"/>
        <end position="62"/>
    </location>
    <ligand>
        <name>NAD(+)</name>
        <dbReference type="ChEBI" id="CHEBI:57540"/>
    </ligand>
</feature>
<sequence length="752" mass="80236">MALASRALDLLARIDAGASSEASGDAAPAPEALVDELREVIRGLGRAYYTEGESPVGDTQYDRLFRALQELEAAHPELASGDSPTHRVGGTPLEAFEKVRHPVALLSLGNAFNADELREWYERILKSLADVTDEGVRPALVAELKIDGLALALTYENGRLVRAATRGDGTVGEDVTRNVRTIRQVPLALAGEPPEAVEIRGEAYMKRSTFEELNADLVARGEKPIANPRNGAAGSLRQLDSAITAQRRLSFWAYGVGPTSAPLAATQTETMEWVQGLGLPVPDTRATFGGDDPIAEVAAFCEAWADQRDSLDYEIDGVVVKVDRLDFQAALGFVSNAPRWAIAYKFPAREATTRLLDIEHNVGRTGAIKPLAILEPVGVGGVTVGRATLHNEDYIAERDIRIGDLVVVKRAGDVIPQVVKPLAEARTGEEKPHVMPTVCPSCGSELERLEDDAEWRCVSATCPAQLQRLVEHFVARGAMDIDGMGKKSAHFLVETGLVQSLPDLYRLDQRRDELIALEGFQEKKADRLLAGLEASKSRPLARLLFGLGIRFVGQTVAETLVGAVEDMDALAAATPEALEAVFGIGPETAQSVVEWFAHEDNRQTVADLAALGVNTTRLPEEAPAEGSALLDGRTFVITGTLPSMSRADAKARIVAAGGKVTGSVSKKTDFLLAGEAAGSKLDKAQELGVRVLDEPSLLALLAGDLPLDLPEESEPETATTTPEATADAEAEPLANAETPMPPSSGEGQGSLF</sequence>
<evidence type="ECO:0000313" key="18">
    <source>
        <dbReference type="EMBL" id="OZC02325.1"/>
    </source>
</evidence>
<keyword evidence="10 14" id="KW-0520">NAD</keyword>
<comment type="function">
    <text evidence="1 14">DNA ligase that catalyzes the formation of phosphodiester linkages between 5'-phosphoryl and 3'-hydroxyl groups in double-stranded DNA using NAD as a coenzyme and as the energy source for the reaction. It is essential for DNA replication and repair of damaged DNA.</text>
</comment>
<dbReference type="SMART" id="SM00532">
    <property type="entry name" value="LIGANc"/>
    <property type="match status" value="1"/>
</dbReference>
<feature type="binding site" evidence="14">
    <location>
        <position position="321"/>
    </location>
    <ligand>
        <name>NAD(+)</name>
        <dbReference type="ChEBI" id="CHEBI:57540"/>
    </ligand>
</feature>
<keyword evidence="5 14" id="KW-0235">DNA replication</keyword>
<accession>A0A259TX34</accession>
<dbReference type="Pfam" id="PF03119">
    <property type="entry name" value="DNA_ligase_ZBD"/>
    <property type="match status" value="1"/>
</dbReference>
<dbReference type="GO" id="GO:0003911">
    <property type="term" value="F:DNA ligase (NAD+) activity"/>
    <property type="evidence" value="ECO:0007669"/>
    <property type="project" value="UniProtKB-UniRule"/>
</dbReference>
<dbReference type="FunFam" id="3.30.470.30:FF:000001">
    <property type="entry name" value="DNA ligase"/>
    <property type="match status" value="1"/>
</dbReference>
<keyword evidence="8 14" id="KW-0862">Zinc</keyword>
<dbReference type="FunCoup" id="A0A259TX34">
    <property type="interactions" value="391"/>
</dbReference>
<dbReference type="FunFam" id="1.10.150.20:FF:000006">
    <property type="entry name" value="DNA ligase"/>
    <property type="match status" value="1"/>
</dbReference>
<dbReference type="SMART" id="SM00292">
    <property type="entry name" value="BRCT"/>
    <property type="match status" value="1"/>
</dbReference>
<dbReference type="Gene3D" id="3.30.470.30">
    <property type="entry name" value="DNA ligase/mRNA capping enzyme"/>
    <property type="match status" value="1"/>
</dbReference>
<keyword evidence="6 14" id="KW-0479">Metal-binding</keyword>
<dbReference type="RefSeq" id="WP_094546466.1">
    <property type="nucleotide sequence ID" value="NZ_MQWB01000001.1"/>
</dbReference>
<evidence type="ECO:0000256" key="7">
    <source>
        <dbReference type="ARBA" id="ARBA00022763"/>
    </source>
</evidence>
<keyword evidence="11 14" id="KW-0234">DNA repair</keyword>
<dbReference type="CDD" id="cd00114">
    <property type="entry name" value="LIGANc"/>
    <property type="match status" value="1"/>
</dbReference>
<feature type="region of interest" description="Disordered" evidence="16">
    <location>
        <begin position="708"/>
        <end position="752"/>
    </location>
</feature>
<feature type="compositionally biased region" description="Low complexity" evidence="16">
    <location>
        <begin position="716"/>
        <end position="737"/>
    </location>
</feature>
<dbReference type="NCBIfam" id="TIGR00575">
    <property type="entry name" value="dnlj"/>
    <property type="match status" value="1"/>
</dbReference>
<dbReference type="GO" id="GO:0005829">
    <property type="term" value="C:cytosol"/>
    <property type="evidence" value="ECO:0007669"/>
    <property type="project" value="TreeGrafter"/>
</dbReference>
<dbReference type="InterPro" id="IPR041663">
    <property type="entry name" value="DisA/LigA_HHH"/>
</dbReference>
<dbReference type="InterPro" id="IPR013840">
    <property type="entry name" value="DNAligase_N"/>
</dbReference>
<evidence type="ECO:0000256" key="6">
    <source>
        <dbReference type="ARBA" id="ARBA00022723"/>
    </source>
</evidence>
<feature type="binding site" evidence="14">
    <location>
        <position position="462"/>
    </location>
    <ligand>
        <name>Zn(2+)</name>
        <dbReference type="ChEBI" id="CHEBI:29105"/>
    </ligand>
</feature>
<evidence type="ECO:0000256" key="9">
    <source>
        <dbReference type="ARBA" id="ARBA00022842"/>
    </source>
</evidence>
<comment type="catalytic activity">
    <reaction evidence="12 14 15">
        <text>NAD(+) + (deoxyribonucleotide)n-3'-hydroxyl + 5'-phospho-(deoxyribonucleotide)m = (deoxyribonucleotide)n+m + AMP + beta-nicotinamide D-nucleotide.</text>
        <dbReference type="EC" id="6.5.1.2"/>
    </reaction>
</comment>
<evidence type="ECO:0000256" key="11">
    <source>
        <dbReference type="ARBA" id="ARBA00023204"/>
    </source>
</evidence>
<evidence type="ECO:0000256" key="4">
    <source>
        <dbReference type="ARBA" id="ARBA00022598"/>
    </source>
</evidence>
<evidence type="ECO:0000256" key="14">
    <source>
        <dbReference type="HAMAP-Rule" id="MF_01588"/>
    </source>
</evidence>
<evidence type="ECO:0000256" key="10">
    <source>
        <dbReference type="ARBA" id="ARBA00023027"/>
    </source>
</evidence>
<keyword evidence="7 14" id="KW-0227">DNA damage</keyword>
<evidence type="ECO:0000313" key="19">
    <source>
        <dbReference type="Proteomes" id="UP000216446"/>
    </source>
</evidence>
<feature type="binding site" evidence="14">
    <location>
        <position position="166"/>
    </location>
    <ligand>
        <name>NAD(+)</name>
        <dbReference type="ChEBI" id="CHEBI:57540"/>
    </ligand>
</feature>
<dbReference type="Gene3D" id="6.20.10.30">
    <property type="match status" value="1"/>
</dbReference>
<dbReference type="InterPro" id="IPR036420">
    <property type="entry name" value="BRCT_dom_sf"/>
</dbReference>
<feature type="binding site" evidence="14">
    <location>
        <position position="345"/>
    </location>
    <ligand>
        <name>NAD(+)</name>
        <dbReference type="ChEBI" id="CHEBI:57540"/>
    </ligand>
</feature>
<dbReference type="HAMAP" id="MF_01588">
    <property type="entry name" value="DNA_ligase_A"/>
    <property type="match status" value="1"/>
</dbReference>